<name>A0A0N1N5R2_9PROT</name>
<evidence type="ECO:0000313" key="2">
    <source>
        <dbReference type="EMBL" id="KPH88319.1"/>
    </source>
</evidence>
<proteinExistence type="predicted"/>
<sequence length="50" mass="5899">MVNVAPQLKVMIENIIQARQARLHTFMDRKEEQRRGLLSDHTLTDHTVRT</sequence>
<accession>A0A0N1N5R2</accession>
<dbReference type="EMBL" id="JUFX02000046">
    <property type="protein sequence ID" value="KPH88319.1"/>
    <property type="molecule type" value="Genomic_DNA"/>
</dbReference>
<feature type="region of interest" description="Disordered" evidence="1">
    <location>
        <begin position="31"/>
        <end position="50"/>
    </location>
</feature>
<reference evidence="2 3" key="1">
    <citation type="submission" date="2015-07" db="EMBL/GenBank/DDBJ databases">
        <title>Draft Genome Sequence of Komagataeibacter intermedius Strain AF2, Isolated from Kombucha Tea.</title>
        <authorList>
            <person name="Santos R.A."/>
            <person name="Berretta A.A."/>
            <person name="Barud H.S."/>
            <person name="Ribeiro S.J."/>
            <person name="Gonzalez-Garcia L.N."/>
            <person name="Zucchi T.D."/>
            <person name="Goldman G.H."/>
            <person name="Riano-Pachon D.M."/>
        </authorList>
    </citation>
    <scope>NUCLEOTIDE SEQUENCE [LARGE SCALE GENOMIC DNA]</scope>
    <source>
        <strain evidence="2 3">AF2</strain>
    </source>
</reference>
<dbReference type="Proteomes" id="UP000031553">
    <property type="component" value="Unassembled WGS sequence"/>
</dbReference>
<gene>
    <name evidence="2" type="ORF">GLUCOINTEAF2_0201735</name>
</gene>
<comment type="caution">
    <text evidence="2">The sequence shown here is derived from an EMBL/GenBank/DDBJ whole genome shotgun (WGS) entry which is preliminary data.</text>
</comment>
<evidence type="ECO:0000256" key="1">
    <source>
        <dbReference type="SAM" id="MobiDB-lite"/>
    </source>
</evidence>
<organism evidence="2 3">
    <name type="scientific">Komagataeibacter intermedius AF2</name>
    <dbReference type="NCBI Taxonomy" id="1458464"/>
    <lineage>
        <taxon>Bacteria</taxon>
        <taxon>Pseudomonadati</taxon>
        <taxon>Pseudomonadota</taxon>
        <taxon>Alphaproteobacteria</taxon>
        <taxon>Acetobacterales</taxon>
        <taxon>Acetobacteraceae</taxon>
        <taxon>Komagataeibacter</taxon>
    </lineage>
</organism>
<evidence type="ECO:0000313" key="3">
    <source>
        <dbReference type="Proteomes" id="UP000031553"/>
    </source>
</evidence>
<dbReference type="AlphaFoldDB" id="A0A0N1N5R2"/>
<protein>
    <submittedName>
        <fullName evidence="2">Uncharacterized protein</fullName>
    </submittedName>
</protein>